<dbReference type="EMBL" id="JAHRIN010056325">
    <property type="protein sequence ID" value="MEQ2211042.1"/>
    <property type="molecule type" value="Genomic_DNA"/>
</dbReference>
<keyword evidence="4" id="KW-1185">Reference proteome</keyword>
<gene>
    <name evidence="3" type="ORF">XENOCAPTIV_024894</name>
</gene>
<organism evidence="3 4">
    <name type="scientific">Xenoophorus captivus</name>
    <dbReference type="NCBI Taxonomy" id="1517983"/>
    <lineage>
        <taxon>Eukaryota</taxon>
        <taxon>Metazoa</taxon>
        <taxon>Chordata</taxon>
        <taxon>Craniata</taxon>
        <taxon>Vertebrata</taxon>
        <taxon>Euteleostomi</taxon>
        <taxon>Actinopterygii</taxon>
        <taxon>Neopterygii</taxon>
        <taxon>Teleostei</taxon>
        <taxon>Neoteleostei</taxon>
        <taxon>Acanthomorphata</taxon>
        <taxon>Ovalentaria</taxon>
        <taxon>Atherinomorphae</taxon>
        <taxon>Cyprinodontiformes</taxon>
        <taxon>Goodeidae</taxon>
        <taxon>Xenoophorus</taxon>
    </lineage>
</organism>
<feature type="compositionally biased region" description="Polar residues" evidence="1">
    <location>
        <begin position="109"/>
        <end position="118"/>
    </location>
</feature>
<dbReference type="Proteomes" id="UP001434883">
    <property type="component" value="Unassembled WGS sequence"/>
</dbReference>
<protein>
    <submittedName>
        <fullName evidence="3">Uncharacterized protein</fullName>
    </submittedName>
</protein>
<reference evidence="3 4" key="1">
    <citation type="submission" date="2021-06" db="EMBL/GenBank/DDBJ databases">
        <authorList>
            <person name="Palmer J.M."/>
        </authorList>
    </citation>
    <scope>NUCLEOTIDE SEQUENCE [LARGE SCALE GENOMIC DNA]</scope>
    <source>
        <strain evidence="3 4">XC_2019</strain>
        <tissue evidence="3">Muscle</tissue>
    </source>
</reference>
<sequence>MGCKGRSKTAKRLYFVAILLCVFANGLTADEDQRRDDGSELKSYHDPDSEEEDVHIVSRILAAASVTPHLEEEKLSLRETEEKEELPEQPPPPPPPPEEKPKEGEQNLLYFSTMKQRK</sequence>
<feature type="signal peptide" evidence="2">
    <location>
        <begin position="1"/>
        <end position="29"/>
    </location>
</feature>
<name>A0ABV0RUM1_9TELE</name>
<keyword evidence="2" id="KW-0732">Signal</keyword>
<feature type="region of interest" description="Disordered" evidence="1">
    <location>
        <begin position="68"/>
        <end position="118"/>
    </location>
</feature>
<comment type="caution">
    <text evidence="3">The sequence shown here is derived from an EMBL/GenBank/DDBJ whole genome shotgun (WGS) entry which is preliminary data.</text>
</comment>
<evidence type="ECO:0000313" key="4">
    <source>
        <dbReference type="Proteomes" id="UP001434883"/>
    </source>
</evidence>
<evidence type="ECO:0000313" key="3">
    <source>
        <dbReference type="EMBL" id="MEQ2211042.1"/>
    </source>
</evidence>
<evidence type="ECO:0000256" key="1">
    <source>
        <dbReference type="SAM" id="MobiDB-lite"/>
    </source>
</evidence>
<feature type="region of interest" description="Disordered" evidence="1">
    <location>
        <begin position="29"/>
        <end position="53"/>
    </location>
</feature>
<feature type="compositionally biased region" description="Basic and acidic residues" evidence="1">
    <location>
        <begin position="31"/>
        <end position="47"/>
    </location>
</feature>
<proteinExistence type="predicted"/>
<feature type="compositionally biased region" description="Basic and acidic residues" evidence="1">
    <location>
        <begin position="69"/>
        <end position="81"/>
    </location>
</feature>
<accession>A0ABV0RUM1</accession>
<feature type="chain" id="PRO_5047418125" evidence="2">
    <location>
        <begin position="30"/>
        <end position="118"/>
    </location>
</feature>
<evidence type="ECO:0000256" key="2">
    <source>
        <dbReference type="SAM" id="SignalP"/>
    </source>
</evidence>